<keyword evidence="2" id="KW-1185">Reference proteome</keyword>
<evidence type="ECO:0000313" key="1">
    <source>
        <dbReference type="EMBL" id="KAL2801962.1"/>
    </source>
</evidence>
<proteinExistence type="predicted"/>
<protein>
    <submittedName>
        <fullName evidence="1">Uncharacterized protein</fullName>
    </submittedName>
</protein>
<dbReference type="Proteomes" id="UP001610334">
    <property type="component" value="Unassembled WGS sequence"/>
</dbReference>
<gene>
    <name evidence="1" type="ORF">BJX63DRAFT_438316</name>
</gene>
<sequence length="250" mass="27801">MDPVGRSNSIHFALEILSQITNDEIEQYRAQLAPVVTRISKKISPRKISPRQISPRKISLRKISPRTETAASILGIAVDRLSEIVQFLEEKCDLTNLILETVITAGDPRTAFLSGSTDLPSLLLRALSTRYHVGKYERRYGTDQGQANNPRRSGKIGKFLEEEGLSGSSVNNAIKSGRKLYETEKILKTPGVWIPLMPVLPKLTHLRADDVNATINYLSDGGCPELVTVARKLSMPWEECLRLFTIYVGG</sequence>
<reference evidence="1 2" key="1">
    <citation type="submission" date="2024-07" db="EMBL/GenBank/DDBJ databases">
        <title>Section-level genome sequencing and comparative genomics of Aspergillus sections Usti and Cavernicolus.</title>
        <authorList>
            <consortium name="Lawrence Berkeley National Laboratory"/>
            <person name="Nybo J.L."/>
            <person name="Vesth T.C."/>
            <person name="Theobald S."/>
            <person name="Frisvad J.C."/>
            <person name="Larsen T.O."/>
            <person name="Kjaerboelling I."/>
            <person name="Rothschild-Mancinelli K."/>
            <person name="Lyhne E.K."/>
            <person name="Kogle M.E."/>
            <person name="Barry K."/>
            <person name="Clum A."/>
            <person name="Na H."/>
            <person name="Ledsgaard L."/>
            <person name="Lin J."/>
            <person name="Lipzen A."/>
            <person name="Kuo A."/>
            <person name="Riley R."/>
            <person name="Mondo S."/>
            <person name="Labutti K."/>
            <person name="Haridas S."/>
            <person name="Pangalinan J."/>
            <person name="Salamov A.A."/>
            <person name="Simmons B.A."/>
            <person name="Magnuson J.K."/>
            <person name="Chen J."/>
            <person name="Drula E."/>
            <person name="Henrissat B."/>
            <person name="Wiebenga A."/>
            <person name="Lubbers R.J."/>
            <person name="Gomes A.C."/>
            <person name="Makela M.R."/>
            <person name="Stajich J."/>
            <person name="Grigoriev I.V."/>
            <person name="Mortensen U.H."/>
            <person name="De Vries R.P."/>
            <person name="Baker S.E."/>
            <person name="Andersen M.R."/>
        </authorList>
    </citation>
    <scope>NUCLEOTIDE SEQUENCE [LARGE SCALE GENOMIC DNA]</scope>
    <source>
        <strain evidence="1 2">CBS 588.65</strain>
    </source>
</reference>
<evidence type="ECO:0000313" key="2">
    <source>
        <dbReference type="Proteomes" id="UP001610334"/>
    </source>
</evidence>
<dbReference type="EMBL" id="JBFXLT010000221">
    <property type="protein sequence ID" value="KAL2801962.1"/>
    <property type="molecule type" value="Genomic_DNA"/>
</dbReference>
<name>A0ABR4GSQ9_9EURO</name>
<accession>A0ABR4GSQ9</accession>
<comment type="caution">
    <text evidence="1">The sequence shown here is derived from an EMBL/GenBank/DDBJ whole genome shotgun (WGS) entry which is preliminary data.</text>
</comment>
<organism evidence="1 2">
    <name type="scientific">Aspergillus granulosus</name>
    <dbReference type="NCBI Taxonomy" id="176169"/>
    <lineage>
        <taxon>Eukaryota</taxon>
        <taxon>Fungi</taxon>
        <taxon>Dikarya</taxon>
        <taxon>Ascomycota</taxon>
        <taxon>Pezizomycotina</taxon>
        <taxon>Eurotiomycetes</taxon>
        <taxon>Eurotiomycetidae</taxon>
        <taxon>Eurotiales</taxon>
        <taxon>Aspergillaceae</taxon>
        <taxon>Aspergillus</taxon>
        <taxon>Aspergillus subgen. Nidulantes</taxon>
    </lineage>
</organism>